<protein>
    <submittedName>
        <fullName evidence="2">Uncharacterized protein</fullName>
    </submittedName>
</protein>
<gene>
    <name evidence="2" type="ORF">B0T11DRAFT_104577</name>
</gene>
<dbReference type="Proteomes" id="UP000813385">
    <property type="component" value="Unassembled WGS sequence"/>
</dbReference>
<evidence type="ECO:0000256" key="1">
    <source>
        <dbReference type="SAM" id="MobiDB-lite"/>
    </source>
</evidence>
<organism evidence="2 3">
    <name type="scientific">Plectosphaerella cucumerina</name>
    <dbReference type="NCBI Taxonomy" id="40658"/>
    <lineage>
        <taxon>Eukaryota</taxon>
        <taxon>Fungi</taxon>
        <taxon>Dikarya</taxon>
        <taxon>Ascomycota</taxon>
        <taxon>Pezizomycotina</taxon>
        <taxon>Sordariomycetes</taxon>
        <taxon>Hypocreomycetidae</taxon>
        <taxon>Glomerellales</taxon>
        <taxon>Plectosphaerellaceae</taxon>
        <taxon>Plectosphaerella</taxon>
    </lineage>
</organism>
<evidence type="ECO:0000313" key="2">
    <source>
        <dbReference type="EMBL" id="KAH7358481.1"/>
    </source>
</evidence>
<feature type="region of interest" description="Disordered" evidence="1">
    <location>
        <begin position="176"/>
        <end position="203"/>
    </location>
</feature>
<dbReference type="AlphaFoldDB" id="A0A8K0T8Z2"/>
<evidence type="ECO:0000313" key="3">
    <source>
        <dbReference type="Proteomes" id="UP000813385"/>
    </source>
</evidence>
<keyword evidence="3" id="KW-1185">Reference proteome</keyword>
<proteinExistence type="predicted"/>
<reference evidence="2" key="1">
    <citation type="journal article" date="2021" name="Nat. Commun.">
        <title>Genetic determinants of endophytism in the Arabidopsis root mycobiome.</title>
        <authorList>
            <person name="Mesny F."/>
            <person name="Miyauchi S."/>
            <person name="Thiergart T."/>
            <person name="Pickel B."/>
            <person name="Atanasova L."/>
            <person name="Karlsson M."/>
            <person name="Huettel B."/>
            <person name="Barry K.W."/>
            <person name="Haridas S."/>
            <person name="Chen C."/>
            <person name="Bauer D."/>
            <person name="Andreopoulos W."/>
            <person name="Pangilinan J."/>
            <person name="LaButti K."/>
            <person name="Riley R."/>
            <person name="Lipzen A."/>
            <person name="Clum A."/>
            <person name="Drula E."/>
            <person name="Henrissat B."/>
            <person name="Kohler A."/>
            <person name="Grigoriev I.V."/>
            <person name="Martin F.M."/>
            <person name="Hacquard S."/>
        </authorList>
    </citation>
    <scope>NUCLEOTIDE SEQUENCE</scope>
    <source>
        <strain evidence="2">MPI-CAGE-AT-0016</strain>
    </source>
</reference>
<name>A0A8K0T8Z2_9PEZI</name>
<accession>A0A8K0T8Z2</accession>
<dbReference type="EMBL" id="JAGPXD010000004">
    <property type="protein sequence ID" value="KAH7358481.1"/>
    <property type="molecule type" value="Genomic_DNA"/>
</dbReference>
<sequence length="221" mass="24138">MGPPALNIPMLMADVECVALNGQVDQSMWRSLFQGLPAFPPAFPLSLDIDLRCDVRASEGLHMMSATTAHATEPSEGFRKARRGNFESSRKTGFSFPLWPPKKATATLHRRIVLMILPLGPIAWAALHTAHHNSSRAHNTGRTQDTRQHRLGVVSEPLHARQKQCDCRVGDSGMTLRCRGSPRGAQARKQASKHGSQRVLGSGATRLAKGSSDCASQRIFL</sequence>
<comment type="caution">
    <text evidence="2">The sequence shown here is derived from an EMBL/GenBank/DDBJ whole genome shotgun (WGS) entry which is preliminary data.</text>
</comment>